<evidence type="ECO:0000256" key="4">
    <source>
        <dbReference type="ARBA" id="ARBA00022840"/>
    </source>
</evidence>
<organism evidence="7 8">
    <name type="scientific">Caulochytrium protostelioides</name>
    <dbReference type="NCBI Taxonomy" id="1555241"/>
    <lineage>
        <taxon>Eukaryota</taxon>
        <taxon>Fungi</taxon>
        <taxon>Fungi incertae sedis</taxon>
        <taxon>Chytridiomycota</taxon>
        <taxon>Chytridiomycota incertae sedis</taxon>
        <taxon>Chytridiomycetes</taxon>
        <taxon>Caulochytriales</taxon>
        <taxon>Caulochytriaceae</taxon>
        <taxon>Caulochytrium</taxon>
    </lineage>
</organism>
<dbReference type="Pfam" id="PF13193">
    <property type="entry name" value="AMP-binding_C"/>
    <property type="match status" value="1"/>
</dbReference>
<feature type="domain" description="AMP-binding enzyme C-terminal" evidence="6">
    <location>
        <begin position="445"/>
        <end position="524"/>
    </location>
</feature>
<dbReference type="PANTHER" id="PTHR43107">
    <property type="entry name" value="LONG-CHAIN FATTY ACID TRANSPORT PROTEIN"/>
    <property type="match status" value="1"/>
</dbReference>
<feature type="non-terminal residue" evidence="7">
    <location>
        <position position="566"/>
    </location>
</feature>
<evidence type="ECO:0000313" key="8">
    <source>
        <dbReference type="Proteomes" id="UP000274922"/>
    </source>
</evidence>
<dbReference type="InterPro" id="IPR042099">
    <property type="entry name" value="ANL_N_sf"/>
</dbReference>
<dbReference type="InterPro" id="IPR025110">
    <property type="entry name" value="AMP-bd_C"/>
</dbReference>
<reference evidence="8" key="1">
    <citation type="journal article" date="2018" name="Nat. Microbiol.">
        <title>Leveraging single-cell genomics to expand the fungal tree of life.</title>
        <authorList>
            <person name="Ahrendt S.R."/>
            <person name="Quandt C.A."/>
            <person name="Ciobanu D."/>
            <person name="Clum A."/>
            <person name="Salamov A."/>
            <person name="Andreopoulos B."/>
            <person name="Cheng J.F."/>
            <person name="Woyke T."/>
            <person name="Pelin A."/>
            <person name="Henrissat B."/>
            <person name="Reynolds N.K."/>
            <person name="Benny G.L."/>
            <person name="Smith M.E."/>
            <person name="James T.Y."/>
            <person name="Grigoriev I.V."/>
        </authorList>
    </citation>
    <scope>NUCLEOTIDE SEQUENCE [LARGE SCALE GENOMIC DNA]</scope>
    <source>
        <strain evidence="8">ATCC 52028</strain>
    </source>
</reference>
<dbReference type="Gene3D" id="3.40.50.12780">
    <property type="entry name" value="N-terminal domain of ligase-like"/>
    <property type="match status" value="1"/>
</dbReference>
<dbReference type="GO" id="GO:0005524">
    <property type="term" value="F:ATP binding"/>
    <property type="evidence" value="ECO:0007669"/>
    <property type="project" value="UniProtKB-KW"/>
</dbReference>
<dbReference type="Gene3D" id="3.30.300.30">
    <property type="match status" value="1"/>
</dbReference>
<evidence type="ECO:0000313" key="7">
    <source>
        <dbReference type="EMBL" id="RKP00210.1"/>
    </source>
</evidence>
<keyword evidence="3" id="KW-0547">Nucleotide-binding</keyword>
<feature type="non-terminal residue" evidence="7">
    <location>
        <position position="1"/>
    </location>
</feature>
<evidence type="ECO:0000256" key="1">
    <source>
        <dbReference type="ARBA" id="ARBA00006432"/>
    </source>
</evidence>
<dbReference type="SUPFAM" id="SSF56801">
    <property type="entry name" value="Acetyl-CoA synthetase-like"/>
    <property type="match status" value="1"/>
</dbReference>
<dbReference type="AlphaFoldDB" id="A0A4P9X5C0"/>
<dbReference type="GO" id="GO:0044539">
    <property type="term" value="P:long-chain fatty acid import into cell"/>
    <property type="evidence" value="ECO:0007669"/>
    <property type="project" value="TreeGrafter"/>
</dbReference>
<evidence type="ECO:0000256" key="3">
    <source>
        <dbReference type="ARBA" id="ARBA00022741"/>
    </source>
</evidence>
<dbReference type="GO" id="GO:0005886">
    <property type="term" value="C:plasma membrane"/>
    <property type="evidence" value="ECO:0007669"/>
    <property type="project" value="TreeGrafter"/>
</dbReference>
<evidence type="ECO:0000256" key="2">
    <source>
        <dbReference type="ARBA" id="ARBA00022598"/>
    </source>
</evidence>
<gene>
    <name evidence="7" type="ORF">CXG81DRAFT_1892</name>
</gene>
<dbReference type="GO" id="GO:0004467">
    <property type="term" value="F:long-chain fatty acid-CoA ligase activity"/>
    <property type="evidence" value="ECO:0007669"/>
    <property type="project" value="TreeGrafter"/>
</dbReference>
<evidence type="ECO:0000259" key="5">
    <source>
        <dbReference type="Pfam" id="PF00501"/>
    </source>
</evidence>
<dbReference type="STRING" id="1555241.A0A4P9X5C0"/>
<dbReference type="InterPro" id="IPR045851">
    <property type="entry name" value="AMP-bd_C_sf"/>
</dbReference>
<protein>
    <recommendedName>
        <fullName evidence="9">Acetyl-CoA synthetase-like protein</fullName>
    </recommendedName>
</protein>
<dbReference type="FunFam" id="3.30.300.30:FF:000020">
    <property type="entry name" value="Long-chain fatty acid transporter"/>
    <property type="match status" value="1"/>
</dbReference>
<dbReference type="InterPro" id="IPR000873">
    <property type="entry name" value="AMP-dep_synth/lig_dom"/>
</dbReference>
<comment type="similarity">
    <text evidence="1">Belongs to the ATP-dependent AMP-binding enzyme family.</text>
</comment>
<evidence type="ECO:0000259" key="6">
    <source>
        <dbReference type="Pfam" id="PF13193"/>
    </source>
</evidence>
<sequence>RFMDSAKRLPNKPMVVFEGQEWTFAQMHEWSNHLAHFWIAQGIGHGDIVCQMLENSPDFIANWIALMKIGATAAFINFRLPPKALAHCLRIATARTLVFHPAFAATVDAVRADLGAATDTAPACPPWATLVDGAVWRVHPATPPPPSRTAAVDFADPAMLIYTSGTTGLPKAAIVSHMRMTLAAVGFPGMYGVSESDIIHCTLPLYHASAALIGFAQACFLGSTVVLSRRFSVSRFWAEVRESRATVVQYIGELCRYLLQASASAAAAATTDHRVRIAIGSGLRPDIWEAFKRQCGIPEIGEFYASTEGTAYLFHWHRAGAPGAGAVGYFGPLARVMNGIKVLRVDPDTHEMVVDSQTGYGQVAAPGEPGEMISRITNEPHKRFNGYFGDASASEKKVLANVFSDGDRWFRTGDLISVSADGYYYFHDRLGDTFRWKGENVSTTEVQEAFEGMPGLVEANVYGVALPGTDGRAGCAALQWAPGHPPPDADARRQLAATLRQRLPPYAVPVFLRYVPQLEHTATLKQTKVALRHQGADPRVCADPLFVYDAGARTYVPLSAERYVAL</sequence>
<keyword evidence="4" id="KW-0067">ATP-binding</keyword>
<dbReference type="GO" id="GO:0005324">
    <property type="term" value="F:long-chain fatty acid transmembrane transporter activity"/>
    <property type="evidence" value="ECO:0007669"/>
    <property type="project" value="TreeGrafter"/>
</dbReference>
<dbReference type="Pfam" id="PF00501">
    <property type="entry name" value="AMP-binding"/>
    <property type="match status" value="1"/>
</dbReference>
<dbReference type="InterPro" id="IPR020845">
    <property type="entry name" value="AMP-binding_CS"/>
</dbReference>
<keyword evidence="8" id="KW-1185">Reference proteome</keyword>
<feature type="domain" description="AMP-dependent synthetase/ligase" evidence="5">
    <location>
        <begin position="4"/>
        <end position="359"/>
    </location>
</feature>
<dbReference type="PANTHER" id="PTHR43107:SF15">
    <property type="entry name" value="FATTY ACID TRANSPORT PROTEIN 3, ISOFORM A"/>
    <property type="match status" value="1"/>
</dbReference>
<dbReference type="OrthoDB" id="288590at2759"/>
<dbReference type="PROSITE" id="PS00455">
    <property type="entry name" value="AMP_BINDING"/>
    <property type="match status" value="1"/>
</dbReference>
<accession>A0A4P9X5C0</accession>
<evidence type="ECO:0008006" key="9">
    <source>
        <dbReference type="Google" id="ProtNLM"/>
    </source>
</evidence>
<proteinExistence type="inferred from homology"/>
<keyword evidence="2" id="KW-0436">Ligase</keyword>
<dbReference type="Proteomes" id="UP000274922">
    <property type="component" value="Unassembled WGS sequence"/>
</dbReference>
<dbReference type="EMBL" id="ML014229">
    <property type="protein sequence ID" value="RKP00210.1"/>
    <property type="molecule type" value="Genomic_DNA"/>
</dbReference>
<name>A0A4P9X5C0_9FUNG</name>